<accession>A0AC35UIM2</accession>
<reference evidence="2" key="1">
    <citation type="submission" date="2016-11" db="UniProtKB">
        <authorList>
            <consortium name="WormBaseParasite"/>
        </authorList>
    </citation>
    <scope>IDENTIFICATION</scope>
    <source>
        <strain evidence="2">KR3021</strain>
    </source>
</reference>
<evidence type="ECO:0000313" key="2">
    <source>
        <dbReference type="WBParaSite" id="RSKR_0001168300.1"/>
    </source>
</evidence>
<name>A0AC35UIM2_9BILA</name>
<protein>
    <submittedName>
        <fullName evidence="2">Lactamase_B domain-containing protein</fullName>
    </submittedName>
</protein>
<evidence type="ECO:0000313" key="1">
    <source>
        <dbReference type="Proteomes" id="UP000095286"/>
    </source>
</evidence>
<dbReference type="Proteomes" id="UP000095286">
    <property type="component" value="Unplaced"/>
</dbReference>
<dbReference type="WBParaSite" id="RSKR_0001168300.1">
    <property type="protein sequence ID" value="RSKR_0001168300.1"/>
    <property type="gene ID" value="RSKR_0001168300"/>
</dbReference>
<organism evidence="1 2">
    <name type="scientific">Rhabditophanes sp. KR3021</name>
    <dbReference type="NCBI Taxonomy" id="114890"/>
    <lineage>
        <taxon>Eukaryota</taxon>
        <taxon>Metazoa</taxon>
        <taxon>Ecdysozoa</taxon>
        <taxon>Nematoda</taxon>
        <taxon>Chromadorea</taxon>
        <taxon>Rhabditida</taxon>
        <taxon>Tylenchina</taxon>
        <taxon>Panagrolaimomorpha</taxon>
        <taxon>Strongyloidoidea</taxon>
        <taxon>Alloionematidae</taxon>
        <taxon>Rhabditophanes</taxon>
    </lineage>
</organism>
<sequence>MKLLTAFMLIICYDMTNGKSIHDQKDNSLSYINRDVKIPLNVGVVSLVVGNMTRSLQYTKMTGSVTLIKDNGYYLVVDSPSATDLVGKETMLEMLAKQNISPGIVNMAIATHGHPDHTGQANFFSNARHFFASYEYTDNTYVTTELLYNDSMKLTNNVELWNTPGHTNQDLTVMVRTSCCGSVAVVGDLFYDESDAVGNIIEWTNDAWNAQIGMVSRRKVICNAQVIVPGHGPIFRVTKEMRSNYNCDKCVKCILINTRCNLCVPIYLKPTQTTKEVPTTKEMSTTKEILTTKTSPTIQATIPVTPSTTATTSTSTTTPTTIPTSSTAIPTFTIPVASKITTIFPNFDDIFTTQISSSTKQFMPSTVAPTPTILTTQNSITSIFTTEASTVLITNPATTRTLPTEITVKSISTTENITSSSPDDSRTHSTTTTEFMPAIKNAAVGLMGYFNKRISKSGNVENAAKDIVDEALATIKKFVIKEESANKLNEFSDQWLNNKFEKYMTYYIFNYTNTLEIVTRGSLPDVTEKGPYSYKETWIHYNQSFSQNKKLFSFSRKKVFVFDPKTSCSTCLESDQFIVPDLTFMILYDNLDAENICDKLPAKIKPFICGATNKVKEDIDIGSLIDQIRNLLANGMKAFGVGPFVKVTAGDLLFKGYQDPIFTKMFKNILTIVETVVPGIKSFLNGIDITIPPIAVNQVNNTMGLIYTVRTGIDEQSKVGQTYSFIDQSGNITSDGNRVPQAWWPFDGKMKSCLRLDNNRARDMLGTNADFFKAQIKKTDTIYAYVEDICRSIKFAYSRETSVKGIDTYRFFATDDNFNYDNEQNCGFCSPLDGNYYEHKKGSYCMPKGLSDMSRCIANNPPLAVSNPHFHGSEESVIRLFPRFNPVDEVDQTTLDVEPTTGTVLRANQKMQINVMMKQYSNISVFSIIPPGAYPLVHLNQTFLTDMGTVNSLNNQLFDPKNLATILSWTVGVGLGAVLMVLSIISCLVVSCYRSSDMKKED</sequence>
<proteinExistence type="predicted"/>